<evidence type="ECO:0000313" key="1">
    <source>
        <dbReference type="EMBL" id="AUV57227.1"/>
    </source>
</evidence>
<keyword evidence="2" id="KW-1185">Reference proteome</keyword>
<dbReference type="GeneID" id="54988055"/>
<organism evidence="1 2">
    <name type="scientific">Erwinia phage vB_EamP-S2</name>
    <dbReference type="NCBI Taxonomy" id="2070198"/>
    <lineage>
        <taxon>Viruses</taxon>
        <taxon>Duplodnaviria</taxon>
        <taxon>Heunggongvirae</taxon>
        <taxon>Uroviricota</taxon>
        <taxon>Caudoviricetes</taxon>
        <taxon>Autographivirales</taxon>
        <taxon>Autosignataviridae</taxon>
        <taxon>Molineuxvirinae</taxon>
        <taxon>Eracentumvirus</taxon>
        <taxon>Eracentumvirus S2</taxon>
    </lineage>
</organism>
<proteinExistence type="predicted"/>
<dbReference type="KEGG" id="vg:54988055"/>
<dbReference type="RefSeq" id="YP_009797638.1">
    <property type="nucleotide sequence ID" value="NC_047917.1"/>
</dbReference>
<protein>
    <submittedName>
        <fullName evidence="1">Hypotheticla protein</fullName>
    </submittedName>
</protein>
<accession>A0A2K9V4Z3</accession>
<dbReference type="EMBL" id="MG736918">
    <property type="protein sequence ID" value="AUV57227.1"/>
    <property type="molecule type" value="Genomic_DNA"/>
</dbReference>
<sequence length="75" mass="8787">MTWLKTRPILKLIGVTHSMTQTTVRKLPVHHEAYDAILEMMHLIPEGPESSPEVLKWNSAIRDLRGKFQYKFVRD</sequence>
<dbReference type="Proteomes" id="UP000241070">
    <property type="component" value="Segment"/>
</dbReference>
<evidence type="ECO:0000313" key="2">
    <source>
        <dbReference type="Proteomes" id="UP000241070"/>
    </source>
</evidence>
<name>A0A2K9V4Z3_9CAUD</name>
<reference evidence="1 2" key="1">
    <citation type="submission" date="2017-12" db="EMBL/GenBank/DDBJ databases">
        <title>Complete Genome Sequences of Erwinia amylovora Phages vB_EamP-S2 and vB_EamM-Bue1.</title>
        <authorList>
            <person name="Knecht L.E."/>
            <person name="Born Y."/>
            <person name="Pothier J.F."/>
            <person name="Loessner M.J."/>
            <person name="Fieseler L."/>
        </authorList>
    </citation>
    <scope>NUCLEOTIDE SEQUENCE [LARGE SCALE GENOMIC DNA]</scope>
</reference>